<keyword evidence="5" id="KW-0645">Protease</keyword>
<comment type="subcellular location">
    <subcellularLocation>
        <location evidence="2">Cell membrane</location>
        <topology evidence="2">Multi-pass membrane protein</topology>
    </subcellularLocation>
</comment>
<gene>
    <name evidence="15" type="ORF">CEN89_198</name>
</gene>
<evidence type="ECO:0000256" key="13">
    <source>
        <dbReference type="SAM" id="Phobius"/>
    </source>
</evidence>
<evidence type="ECO:0000256" key="7">
    <source>
        <dbReference type="ARBA" id="ARBA00022723"/>
    </source>
</evidence>
<evidence type="ECO:0000256" key="12">
    <source>
        <dbReference type="ARBA" id="ARBA00023136"/>
    </source>
</evidence>
<keyword evidence="11" id="KW-0482">Metalloprotease</keyword>
<evidence type="ECO:0000256" key="1">
    <source>
        <dbReference type="ARBA" id="ARBA00001947"/>
    </source>
</evidence>
<keyword evidence="9" id="KW-0862">Zinc</keyword>
<keyword evidence="8" id="KW-0378">Hydrolase</keyword>
<evidence type="ECO:0000256" key="2">
    <source>
        <dbReference type="ARBA" id="ARBA00004651"/>
    </source>
</evidence>
<feature type="transmembrane region" description="Helical" evidence="13">
    <location>
        <begin position="54"/>
        <end position="72"/>
    </location>
</feature>
<keyword evidence="4" id="KW-1003">Cell membrane</keyword>
<dbReference type="GO" id="GO:0008237">
    <property type="term" value="F:metallopeptidase activity"/>
    <property type="evidence" value="ECO:0007669"/>
    <property type="project" value="UniProtKB-KW"/>
</dbReference>
<evidence type="ECO:0000256" key="10">
    <source>
        <dbReference type="ARBA" id="ARBA00022989"/>
    </source>
</evidence>
<sequence length="210" mass="23668">MLFQTLFTNPILFLSFLIALIVAISFHEAAHAFSALKLGDDTAQKFGRTTLNPLAHLDLIGTLFLLFFGFGWGKPVPINPHNFKHPHRDEFLSSLAGPLTNFALAIIFGLTLRFAGNIISDNLQVLFSLLTFINLILMIFNLLPIPPLDGSKILRLFISEEMYWRFSQNGLWILIALLFLTYFGLPIFETIIYTPSNFLFGLITNGQIGF</sequence>
<feature type="transmembrane region" description="Helical" evidence="13">
    <location>
        <begin position="12"/>
        <end position="33"/>
    </location>
</feature>
<dbReference type="InterPro" id="IPR008915">
    <property type="entry name" value="Peptidase_M50"/>
</dbReference>
<evidence type="ECO:0000256" key="4">
    <source>
        <dbReference type="ARBA" id="ARBA00022475"/>
    </source>
</evidence>
<dbReference type="EMBL" id="VMGK01000005">
    <property type="protein sequence ID" value="TSC93188.1"/>
    <property type="molecule type" value="Genomic_DNA"/>
</dbReference>
<comment type="caution">
    <text evidence="15">The sequence shown here is derived from an EMBL/GenBank/DDBJ whole genome shotgun (WGS) entry which is preliminary data.</text>
</comment>
<proteinExistence type="inferred from homology"/>
<feature type="transmembrane region" description="Helical" evidence="13">
    <location>
        <begin position="123"/>
        <end position="143"/>
    </location>
</feature>
<evidence type="ECO:0000256" key="11">
    <source>
        <dbReference type="ARBA" id="ARBA00023049"/>
    </source>
</evidence>
<name>A0A554LK20_9BACT</name>
<dbReference type="InterPro" id="IPR044537">
    <property type="entry name" value="Rip2-like"/>
</dbReference>
<keyword evidence="10 13" id="KW-1133">Transmembrane helix</keyword>
<evidence type="ECO:0000256" key="5">
    <source>
        <dbReference type="ARBA" id="ARBA00022670"/>
    </source>
</evidence>
<dbReference type="PANTHER" id="PTHR35864">
    <property type="entry name" value="ZINC METALLOPROTEASE MJ0611-RELATED"/>
    <property type="match status" value="1"/>
</dbReference>
<evidence type="ECO:0000256" key="8">
    <source>
        <dbReference type="ARBA" id="ARBA00022801"/>
    </source>
</evidence>
<evidence type="ECO:0000313" key="15">
    <source>
        <dbReference type="EMBL" id="TSC93188.1"/>
    </source>
</evidence>
<keyword evidence="7" id="KW-0479">Metal-binding</keyword>
<dbReference type="GO" id="GO:0046872">
    <property type="term" value="F:metal ion binding"/>
    <property type="evidence" value="ECO:0007669"/>
    <property type="project" value="UniProtKB-KW"/>
</dbReference>
<organism evidence="15 16">
    <name type="scientific">Candidatus Berkelbacteria bacterium Licking1014_7</name>
    <dbReference type="NCBI Taxonomy" id="2017147"/>
    <lineage>
        <taxon>Bacteria</taxon>
        <taxon>Candidatus Berkelbacteria</taxon>
    </lineage>
</organism>
<dbReference type="CDD" id="cd06158">
    <property type="entry name" value="S2P-M50_like_1"/>
    <property type="match status" value="1"/>
</dbReference>
<feature type="transmembrane region" description="Helical" evidence="13">
    <location>
        <begin position="92"/>
        <end position="111"/>
    </location>
</feature>
<comment type="similarity">
    <text evidence="3">Belongs to the peptidase M50B family.</text>
</comment>
<feature type="domain" description="Peptidase M50" evidence="14">
    <location>
        <begin position="118"/>
        <end position="175"/>
    </location>
</feature>
<accession>A0A554LK20</accession>
<keyword evidence="6 13" id="KW-0812">Transmembrane</keyword>
<evidence type="ECO:0000313" key="16">
    <source>
        <dbReference type="Proteomes" id="UP000315689"/>
    </source>
</evidence>
<evidence type="ECO:0000259" key="14">
    <source>
        <dbReference type="Pfam" id="PF02163"/>
    </source>
</evidence>
<dbReference type="PANTHER" id="PTHR35864:SF1">
    <property type="entry name" value="ZINC METALLOPROTEASE YWHC-RELATED"/>
    <property type="match status" value="1"/>
</dbReference>
<comment type="cofactor">
    <cofactor evidence="1">
        <name>Zn(2+)</name>
        <dbReference type="ChEBI" id="CHEBI:29105"/>
    </cofactor>
</comment>
<evidence type="ECO:0000256" key="9">
    <source>
        <dbReference type="ARBA" id="ARBA00022833"/>
    </source>
</evidence>
<evidence type="ECO:0000256" key="3">
    <source>
        <dbReference type="ARBA" id="ARBA00007931"/>
    </source>
</evidence>
<dbReference type="GO" id="GO:0005886">
    <property type="term" value="C:plasma membrane"/>
    <property type="evidence" value="ECO:0007669"/>
    <property type="project" value="UniProtKB-SubCell"/>
</dbReference>
<dbReference type="InterPro" id="IPR052348">
    <property type="entry name" value="Metallopeptidase_M50B"/>
</dbReference>
<dbReference type="GO" id="GO:0006508">
    <property type="term" value="P:proteolysis"/>
    <property type="evidence" value="ECO:0007669"/>
    <property type="project" value="UniProtKB-KW"/>
</dbReference>
<feature type="transmembrane region" description="Helical" evidence="13">
    <location>
        <begin position="163"/>
        <end position="185"/>
    </location>
</feature>
<dbReference type="Pfam" id="PF02163">
    <property type="entry name" value="Peptidase_M50"/>
    <property type="match status" value="1"/>
</dbReference>
<protein>
    <submittedName>
        <fullName evidence="15">Peptidase M50</fullName>
    </submittedName>
</protein>
<dbReference type="Proteomes" id="UP000315689">
    <property type="component" value="Unassembled WGS sequence"/>
</dbReference>
<dbReference type="AlphaFoldDB" id="A0A554LK20"/>
<evidence type="ECO:0000256" key="6">
    <source>
        <dbReference type="ARBA" id="ARBA00022692"/>
    </source>
</evidence>
<reference evidence="15 16" key="1">
    <citation type="submission" date="2017-07" db="EMBL/GenBank/DDBJ databases">
        <title>Mechanisms for carbon and nitrogen cycling indicate functional differentiation within the Candidate Phyla Radiation.</title>
        <authorList>
            <person name="Danczak R.E."/>
            <person name="Johnston M.D."/>
            <person name="Kenah C."/>
            <person name="Slattery M."/>
            <person name="Wrighton K.C."/>
            <person name="Wilkins M.J."/>
        </authorList>
    </citation>
    <scope>NUCLEOTIDE SEQUENCE [LARGE SCALE GENOMIC DNA]</scope>
    <source>
        <strain evidence="15">Licking1014_7</strain>
    </source>
</reference>
<keyword evidence="12 13" id="KW-0472">Membrane</keyword>